<feature type="compositionally biased region" description="Basic residues" evidence="1">
    <location>
        <begin position="236"/>
        <end position="245"/>
    </location>
</feature>
<dbReference type="Proteomes" id="UP000242519">
    <property type="component" value="Unassembled WGS sequence"/>
</dbReference>
<sequence>MGHHIRAPIFLEEFGRDHGVERLAISWKSPIGMTGADEDGVTSLISFAQSGKIWLDLTLENLVDLLDLERDKVIQNGYGLCVEVTLDTIVDVRSIAVSSINGDRVYTFLGGCSQWRAEVGTLDGVARMRHPQPQAAPAIPPARALVHRRGSGAIRSRTLPYHPRPSGRHVFRRRVTARQDSFPTPTRPLRGLPSCPAAPPRRRADQNLLHVAAAADVSEASGKGSAPPLAPISGSHSHRCSRSRSHSTPPAHAASRSRSRLS</sequence>
<feature type="region of interest" description="Disordered" evidence="1">
    <location>
        <begin position="155"/>
        <end position="201"/>
    </location>
</feature>
<dbReference type="EMBL" id="MZNU01000177">
    <property type="protein sequence ID" value="OWP03241.1"/>
    <property type="molecule type" value="Genomic_DNA"/>
</dbReference>
<dbReference type="InParanoid" id="A0A218Z572"/>
<proteinExistence type="predicted"/>
<feature type="compositionally biased region" description="Basic residues" evidence="1">
    <location>
        <begin position="165"/>
        <end position="176"/>
    </location>
</feature>
<gene>
    <name evidence="2" type="ORF">B2J93_2973</name>
</gene>
<evidence type="ECO:0000256" key="1">
    <source>
        <dbReference type="SAM" id="MobiDB-lite"/>
    </source>
</evidence>
<evidence type="ECO:0000313" key="2">
    <source>
        <dbReference type="EMBL" id="OWP03241.1"/>
    </source>
</evidence>
<reference evidence="2 3" key="1">
    <citation type="submission" date="2017-04" db="EMBL/GenBank/DDBJ databases">
        <title>Draft genome sequence of Marssonina coronaria NL1: causal agent of apple blotch.</title>
        <authorList>
            <person name="Cheng Q."/>
        </authorList>
    </citation>
    <scope>NUCLEOTIDE SEQUENCE [LARGE SCALE GENOMIC DNA]</scope>
    <source>
        <strain evidence="2 3">NL1</strain>
    </source>
</reference>
<accession>A0A218Z572</accession>
<keyword evidence="3" id="KW-1185">Reference proteome</keyword>
<protein>
    <submittedName>
        <fullName evidence="2">Uncharacterized protein</fullName>
    </submittedName>
</protein>
<comment type="caution">
    <text evidence="2">The sequence shown here is derived from an EMBL/GenBank/DDBJ whole genome shotgun (WGS) entry which is preliminary data.</text>
</comment>
<name>A0A218Z572_9HELO</name>
<organism evidence="2 3">
    <name type="scientific">Diplocarpon coronariae</name>
    <dbReference type="NCBI Taxonomy" id="2795749"/>
    <lineage>
        <taxon>Eukaryota</taxon>
        <taxon>Fungi</taxon>
        <taxon>Dikarya</taxon>
        <taxon>Ascomycota</taxon>
        <taxon>Pezizomycotina</taxon>
        <taxon>Leotiomycetes</taxon>
        <taxon>Helotiales</taxon>
        <taxon>Drepanopezizaceae</taxon>
        <taxon>Diplocarpon</taxon>
    </lineage>
</organism>
<dbReference type="AlphaFoldDB" id="A0A218Z572"/>
<evidence type="ECO:0000313" key="3">
    <source>
        <dbReference type="Proteomes" id="UP000242519"/>
    </source>
</evidence>
<feature type="region of interest" description="Disordered" evidence="1">
    <location>
        <begin position="215"/>
        <end position="262"/>
    </location>
</feature>